<evidence type="ECO:0000313" key="1">
    <source>
        <dbReference type="EMBL" id="MDQ0342662.1"/>
    </source>
</evidence>
<dbReference type="RefSeq" id="WP_244680799.1">
    <property type="nucleotide sequence ID" value="NZ_JALIRM010000002.1"/>
</dbReference>
<protein>
    <submittedName>
        <fullName evidence="1">Uncharacterized protein</fullName>
    </submittedName>
</protein>
<proteinExistence type="predicted"/>
<keyword evidence="2" id="KW-1185">Reference proteome</keyword>
<sequence>MKIMSGLKVIKKMAFSFTLKSRRIHRLIVKDDDVRNLIDVYIPATTYKHKY</sequence>
<dbReference type="Proteomes" id="UP001232343">
    <property type="component" value="Unassembled WGS sequence"/>
</dbReference>
<evidence type="ECO:0000313" key="2">
    <source>
        <dbReference type="Proteomes" id="UP001232343"/>
    </source>
</evidence>
<reference evidence="1 2" key="1">
    <citation type="submission" date="2023-07" db="EMBL/GenBank/DDBJ databases">
        <title>Genomic Encyclopedia of Type Strains, Phase IV (KMG-IV): sequencing the most valuable type-strain genomes for metagenomic binning, comparative biology and taxonomic classification.</title>
        <authorList>
            <person name="Goeker M."/>
        </authorList>
    </citation>
    <scope>NUCLEOTIDE SEQUENCE [LARGE SCALE GENOMIC DNA]</scope>
    <source>
        <strain evidence="1 2">DSM 27848</strain>
    </source>
</reference>
<comment type="caution">
    <text evidence="1">The sequence shown here is derived from an EMBL/GenBank/DDBJ whole genome shotgun (WGS) entry which is preliminary data.</text>
</comment>
<gene>
    <name evidence="1" type="ORF">J2S14_001474</name>
</gene>
<name>A0ABU0D2N6_9BACI</name>
<organism evidence="1 2">
    <name type="scientific">Lederbergia wuyishanensis</name>
    <dbReference type="NCBI Taxonomy" id="1347903"/>
    <lineage>
        <taxon>Bacteria</taxon>
        <taxon>Bacillati</taxon>
        <taxon>Bacillota</taxon>
        <taxon>Bacilli</taxon>
        <taxon>Bacillales</taxon>
        <taxon>Bacillaceae</taxon>
        <taxon>Lederbergia</taxon>
    </lineage>
</organism>
<accession>A0ABU0D2N6</accession>
<dbReference type="EMBL" id="JAUSUO010000002">
    <property type="protein sequence ID" value="MDQ0342662.1"/>
    <property type="molecule type" value="Genomic_DNA"/>
</dbReference>